<gene>
    <name evidence="1" type="ORF">BofuT4_uP153950.1</name>
</gene>
<evidence type="ECO:0000313" key="1">
    <source>
        <dbReference type="EMBL" id="CCD55833.1"/>
    </source>
</evidence>
<sequence length="67" mass="7452">MSAHFTLDGNEKSRESTVCTVHRIAPQSYLTPLMKPIIFRILFLDHPKVCTGGWGCISTDATADCRL</sequence>
<dbReference type="InParanoid" id="G2YW35"/>
<dbReference type="AlphaFoldDB" id="G2YW35"/>
<protein>
    <submittedName>
        <fullName evidence="1">Uncharacterized protein</fullName>
    </submittedName>
</protein>
<organism evidence="1 2">
    <name type="scientific">Botryotinia fuckeliana (strain T4)</name>
    <name type="common">Noble rot fungus</name>
    <name type="synonym">Botrytis cinerea</name>
    <dbReference type="NCBI Taxonomy" id="999810"/>
    <lineage>
        <taxon>Eukaryota</taxon>
        <taxon>Fungi</taxon>
        <taxon>Dikarya</taxon>
        <taxon>Ascomycota</taxon>
        <taxon>Pezizomycotina</taxon>
        <taxon>Leotiomycetes</taxon>
        <taxon>Helotiales</taxon>
        <taxon>Sclerotiniaceae</taxon>
        <taxon>Botrytis</taxon>
    </lineage>
</organism>
<evidence type="ECO:0000313" key="2">
    <source>
        <dbReference type="Proteomes" id="UP000008177"/>
    </source>
</evidence>
<reference evidence="2" key="1">
    <citation type="journal article" date="2011" name="PLoS Genet.">
        <title>Genomic analysis of the necrotrophic fungal pathogens Sclerotinia sclerotiorum and Botrytis cinerea.</title>
        <authorList>
            <person name="Amselem J."/>
            <person name="Cuomo C.A."/>
            <person name="van Kan J.A."/>
            <person name="Viaud M."/>
            <person name="Benito E.P."/>
            <person name="Couloux A."/>
            <person name="Coutinho P.M."/>
            <person name="de Vries R.P."/>
            <person name="Dyer P.S."/>
            <person name="Fillinger S."/>
            <person name="Fournier E."/>
            <person name="Gout L."/>
            <person name="Hahn M."/>
            <person name="Kohn L."/>
            <person name="Lapalu N."/>
            <person name="Plummer K.M."/>
            <person name="Pradier J.M."/>
            <person name="Quevillon E."/>
            <person name="Sharon A."/>
            <person name="Simon A."/>
            <person name="ten Have A."/>
            <person name="Tudzynski B."/>
            <person name="Tudzynski P."/>
            <person name="Wincker P."/>
            <person name="Andrew M."/>
            <person name="Anthouard V."/>
            <person name="Beever R.E."/>
            <person name="Beffa R."/>
            <person name="Benoit I."/>
            <person name="Bouzid O."/>
            <person name="Brault B."/>
            <person name="Chen Z."/>
            <person name="Choquer M."/>
            <person name="Collemare J."/>
            <person name="Cotton P."/>
            <person name="Danchin E.G."/>
            <person name="Da Silva C."/>
            <person name="Gautier A."/>
            <person name="Giraud C."/>
            <person name="Giraud T."/>
            <person name="Gonzalez C."/>
            <person name="Grossetete S."/>
            <person name="Guldener U."/>
            <person name="Henrissat B."/>
            <person name="Howlett B.J."/>
            <person name="Kodira C."/>
            <person name="Kretschmer M."/>
            <person name="Lappartient A."/>
            <person name="Leroch M."/>
            <person name="Levis C."/>
            <person name="Mauceli E."/>
            <person name="Neuveglise C."/>
            <person name="Oeser B."/>
            <person name="Pearson M."/>
            <person name="Poulain J."/>
            <person name="Poussereau N."/>
            <person name="Quesneville H."/>
            <person name="Rascle C."/>
            <person name="Schumacher J."/>
            <person name="Segurens B."/>
            <person name="Sexton A."/>
            <person name="Silva E."/>
            <person name="Sirven C."/>
            <person name="Soanes D.M."/>
            <person name="Talbot N.J."/>
            <person name="Templeton M."/>
            <person name="Yandava C."/>
            <person name="Yarden O."/>
            <person name="Zeng Q."/>
            <person name="Rollins J.A."/>
            <person name="Lebrun M.H."/>
            <person name="Dickman M."/>
        </authorList>
    </citation>
    <scope>NUCLEOTIDE SEQUENCE [LARGE SCALE GENOMIC DNA]</scope>
    <source>
        <strain evidence="2">T4</strain>
    </source>
</reference>
<proteinExistence type="predicted"/>
<name>G2YW35_BOTF4</name>
<dbReference type="Proteomes" id="UP000008177">
    <property type="component" value="Unplaced contigs"/>
</dbReference>
<dbReference type="EMBL" id="FQ790357">
    <property type="protein sequence ID" value="CCD55833.1"/>
    <property type="molecule type" value="Genomic_DNA"/>
</dbReference>
<accession>G2YW35</accession>
<dbReference type="HOGENOM" id="CLU_2812077_0_0_1"/>